<reference evidence="2" key="1">
    <citation type="submission" date="2023-01" db="EMBL/GenBank/DDBJ databases">
        <title>Metagenome sequencing of chrysophaentin producing Chrysophaeum taylorii.</title>
        <authorList>
            <person name="Davison J."/>
            <person name="Bewley C."/>
        </authorList>
    </citation>
    <scope>NUCLEOTIDE SEQUENCE</scope>
    <source>
        <strain evidence="2">NIES-1699</strain>
    </source>
</reference>
<dbReference type="EMBL" id="JAQMWT010000671">
    <property type="protein sequence ID" value="KAJ8598538.1"/>
    <property type="molecule type" value="Genomic_DNA"/>
</dbReference>
<name>A0AAD7U7J7_9STRA</name>
<evidence type="ECO:0000313" key="2">
    <source>
        <dbReference type="EMBL" id="KAJ8598538.1"/>
    </source>
</evidence>
<accession>A0AAD7U7J7</accession>
<gene>
    <name evidence="2" type="ORF">CTAYLR_001339</name>
</gene>
<evidence type="ECO:0000256" key="1">
    <source>
        <dbReference type="SAM" id="MobiDB-lite"/>
    </source>
</evidence>
<sequence>MRRPPDAWLRNGETNLTVLCGAYESIQVAREGKVRLANASKPFNPPGKCRGWRLLKRDKGLEVVAVPPEKNGGLIMRAGQRGTLFSVRPCGRDENTLTTFVTLRSPNVRDAFFAETDLRVGGGAVAWTPPAPGNYTIDARLHFLNDRCRGDALYLGPSEPRCAASCASPRLDPTCDKVSRLPLAPTSVVVVDGDDGHLLRRRRRKDPPPQCRDGETAAGTWRNFLGAAAATTAEDHRAYYTGDPMVLIEQSVHRDDPKMFPWLFSRPDCAYHFFRSSEARACLSLEAPTFVAFVGDSLMRGLFANLGRLMGGDLDDAKLKATLMTKNGASHQILFDVAIRPHRARLAYAQMWFAGELSKMTAVLRKAWASFPDKHPTTRLVVVANLGAEHLLHAACGGAFADLLPRGLAAVGAVFAPRKITDLVLVTPSAVLASRNPGMTTFKGQTFAPHIRNLLRALARNDKPRWLRKMANTSVLDLGNLTKARFDATLDGVHYGQTVATTAATLLLNVLCARPRDLPSPSEDKLDHFADQLLVEAPHGDRQHEPLPPARGVDLPRGDECPRLVLARPHLHRDRRSIERGARDNDASDALKLRHPHNGAVGEEGAAHGDALDLALKARYHPYPKWKEDKNS</sequence>
<evidence type="ECO:0000313" key="3">
    <source>
        <dbReference type="Proteomes" id="UP001230188"/>
    </source>
</evidence>
<feature type="region of interest" description="Disordered" evidence="1">
    <location>
        <begin position="538"/>
        <end position="558"/>
    </location>
</feature>
<keyword evidence="3" id="KW-1185">Reference proteome</keyword>
<organism evidence="2 3">
    <name type="scientific">Chrysophaeum taylorii</name>
    <dbReference type="NCBI Taxonomy" id="2483200"/>
    <lineage>
        <taxon>Eukaryota</taxon>
        <taxon>Sar</taxon>
        <taxon>Stramenopiles</taxon>
        <taxon>Ochrophyta</taxon>
        <taxon>Pelagophyceae</taxon>
        <taxon>Pelagomonadales</taxon>
        <taxon>Pelagomonadaceae</taxon>
        <taxon>Chrysophaeum</taxon>
    </lineage>
</organism>
<comment type="caution">
    <text evidence="2">The sequence shown here is derived from an EMBL/GenBank/DDBJ whole genome shotgun (WGS) entry which is preliminary data.</text>
</comment>
<dbReference type="Proteomes" id="UP001230188">
    <property type="component" value="Unassembled WGS sequence"/>
</dbReference>
<dbReference type="AlphaFoldDB" id="A0AAD7U7J7"/>
<protein>
    <submittedName>
        <fullName evidence="2">Uncharacterized protein</fullName>
    </submittedName>
</protein>
<proteinExistence type="predicted"/>